<dbReference type="PANTHER" id="PTHR48106:SF8">
    <property type="entry name" value="OS02G0805600 PROTEIN"/>
    <property type="match status" value="1"/>
</dbReference>
<dbReference type="CDD" id="cd05276">
    <property type="entry name" value="p53_inducible_oxidoreductase"/>
    <property type="match status" value="1"/>
</dbReference>
<keyword evidence="1" id="KW-0521">NADP</keyword>
<feature type="domain" description="Enoyl reductase (ER)" evidence="3">
    <location>
        <begin position="14"/>
        <end position="333"/>
    </location>
</feature>
<dbReference type="Pfam" id="PF00107">
    <property type="entry name" value="ADH_zinc_N"/>
    <property type="match status" value="1"/>
</dbReference>
<keyword evidence="2" id="KW-0560">Oxidoreductase</keyword>
<keyword evidence="5" id="KW-1185">Reference proteome</keyword>
<dbReference type="InterPro" id="IPR013149">
    <property type="entry name" value="ADH-like_C"/>
</dbReference>
<evidence type="ECO:0000259" key="3">
    <source>
        <dbReference type="SMART" id="SM00829"/>
    </source>
</evidence>
<dbReference type="SMART" id="SM00829">
    <property type="entry name" value="PKS_ER"/>
    <property type="match status" value="1"/>
</dbReference>
<gene>
    <name evidence="4" type="ORF">R9Z33_13185</name>
</gene>
<dbReference type="InterPro" id="IPR020843">
    <property type="entry name" value="ER"/>
</dbReference>
<dbReference type="Gene3D" id="3.90.180.10">
    <property type="entry name" value="Medium-chain alcohol dehydrogenases, catalytic domain"/>
    <property type="match status" value="1"/>
</dbReference>
<evidence type="ECO:0000256" key="2">
    <source>
        <dbReference type="ARBA" id="ARBA00023002"/>
    </source>
</evidence>
<protein>
    <submittedName>
        <fullName evidence="4">NAD(P)H-quinone oxidoreductase</fullName>
    </submittedName>
</protein>
<dbReference type="PANTHER" id="PTHR48106">
    <property type="entry name" value="QUINONE OXIDOREDUCTASE PIG3-RELATED"/>
    <property type="match status" value="1"/>
</dbReference>
<dbReference type="Pfam" id="PF08240">
    <property type="entry name" value="ADH_N"/>
    <property type="match status" value="1"/>
</dbReference>
<reference evidence="4 5" key="1">
    <citation type="submission" date="2023-11" db="EMBL/GenBank/DDBJ databases">
        <title>Arctic aerobic anoxygenic photoheterotroph Sediminicoccus rosea KRV36 adapts its photosynthesis to long days of polar summer.</title>
        <authorList>
            <person name="Tomasch J."/>
            <person name="Kopejtka K."/>
            <person name="Bily T."/>
            <person name="Gardiner A.T."/>
            <person name="Gardian Z."/>
            <person name="Shivaramu S."/>
            <person name="Koblizek M."/>
            <person name="Engelhardt F."/>
            <person name="Kaftan D."/>
        </authorList>
    </citation>
    <scope>NUCLEOTIDE SEQUENCE [LARGE SCALE GENOMIC DNA]</scope>
    <source>
        <strain evidence="4 5">R-30</strain>
    </source>
</reference>
<organism evidence="4 5">
    <name type="scientific">Sediminicoccus rosea</name>
    <dbReference type="NCBI Taxonomy" id="1225128"/>
    <lineage>
        <taxon>Bacteria</taxon>
        <taxon>Pseudomonadati</taxon>
        <taxon>Pseudomonadota</taxon>
        <taxon>Alphaproteobacteria</taxon>
        <taxon>Acetobacterales</taxon>
        <taxon>Roseomonadaceae</taxon>
        <taxon>Sediminicoccus</taxon>
    </lineage>
</organism>
<dbReference type="EMBL" id="CP137852">
    <property type="protein sequence ID" value="WPB83059.1"/>
    <property type="molecule type" value="Genomic_DNA"/>
</dbReference>
<dbReference type="SUPFAM" id="SSF50129">
    <property type="entry name" value="GroES-like"/>
    <property type="match status" value="1"/>
</dbReference>
<dbReference type="Gene3D" id="3.40.50.720">
    <property type="entry name" value="NAD(P)-binding Rossmann-like Domain"/>
    <property type="match status" value="1"/>
</dbReference>
<dbReference type="Proteomes" id="UP001305521">
    <property type="component" value="Chromosome"/>
</dbReference>
<accession>A0ABZ0PBJ8</accession>
<dbReference type="SUPFAM" id="SSF51735">
    <property type="entry name" value="NAD(P)-binding Rossmann-fold domains"/>
    <property type="match status" value="1"/>
</dbReference>
<dbReference type="InterPro" id="IPR014189">
    <property type="entry name" value="Quinone_OxRdtase_PIG3"/>
</dbReference>
<dbReference type="InterPro" id="IPR013154">
    <property type="entry name" value="ADH-like_N"/>
</dbReference>
<evidence type="ECO:0000313" key="4">
    <source>
        <dbReference type="EMBL" id="WPB83059.1"/>
    </source>
</evidence>
<dbReference type="InterPro" id="IPR036291">
    <property type="entry name" value="NAD(P)-bd_dom_sf"/>
</dbReference>
<dbReference type="NCBIfam" id="TIGR02824">
    <property type="entry name" value="quinone_pig3"/>
    <property type="match status" value="1"/>
</dbReference>
<evidence type="ECO:0000256" key="1">
    <source>
        <dbReference type="ARBA" id="ARBA00022857"/>
    </source>
</evidence>
<proteinExistence type="predicted"/>
<evidence type="ECO:0000313" key="5">
    <source>
        <dbReference type="Proteomes" id="UP001305521"/>
    </source>
</evidence>
<dbReference type="RefSeq" id="WP_318647040.1">
    <property type="nucleotide sequence ID" value="NZ_CP137852.1"/>
</dbReference>
<name>A0ABZ0PBJ8_9PROT</name>
<sequence length="336" mass="35033">MSQTMTHIAHGAGGAAEVMVLAQGPRPTPAADEVLIRVEAVGVNRPDVLQRSGAYPPPPGASPILGLECAGEVVAVGADVTAYKPGDKVCALTNGGAYAEYCTAPAAQTLPWPRGYDALAAAALPETFFTVWANLFGTPHATGGRLAAGETVLIHGGSSGIGVAAIQLAKAFGASVITTVGSAAKCEAVQRFGADHAINYREHDFAEEVKRITGGKGVDVVLDMVGAPYFGRNLRSLRMDGRLVLIAFLGGEMAENLDLRPIMLKRLTVTGSTMRPRTTAQKGEIADALRSKVWPLLEAGQCRPHIHATFPLAEVAAAHALMESSQHIGKIMLTVG</sequence>
<dbReference type="InterPro" id="IPR011032">
    <property type="entry name" value="GroES-like_sf"/>
</dbReference>